<dbReference type="STRING" id="1912961.BU204_20070"/>
<dbReference type="RefSeq" id="WP_075127246.1">
    <property type="nucleotide sequence ID" value="NZ_MSIE01000037.1"/>
</dbReference>
<dbReference type="EMBL" id="MSIE01000037">
    <property type="protein sequence ID" value="OLF15713.1"/>
    <property type="molecule type" value="Genomic_DNA"/>
</dbReference>
<dbReference type="Pfam" id="PF05402">
    <property type="entry name" value="PqqD"/>
    <property type="match status" value="1"/>
</dbReference>
<gene>
    <name evidence="1" type="ORF">BU204_20070</name>
</gene>
<sequence>MRLRSNDISARTVGDETIILSLSDSQYFSVTGIGTRIFELLGEEHSADELVERIVGEYEVDEEVARRDVEAFVGRLREARLLR</sequence>
<keyword evidence="2" id="KW-1185">Reference proteome</keyword>
<dbReference type="AlphaFoldDB" id="A0A1Q8CMY4"/>
<evidence type="ECO:0000313" key="1">
    <source>
        <dbReference type="EMBL" id="OLF15713.1"/>
    </source>
</evidence>
<dbReference type="Gene3D" id="1.10.10.1150">
    <property type="entry name" value="Coenzyme PQQ synthesis protein D (PqqD)"/>
    <property type="match status" value="1"/>
</dbReference>
<evidence type="ECO:0008006" key="3">
    <source>
        <dbReference type="Google" id="ProtNLM"/>
    </source>
</evidence>
<name>A0A1Q8CMY4_9PSEU</name>
<dbReference type="InterPro" id="IPR041881">
    <property type="entry name" value="PqqD_sf"/>
</dbReference>
<dbReference type="OrthoDB" id="3830900at2"/>
<organism evidence="1 2">
    <name type="scientific">Actinophytocola xanthii</name>
    <dbReference type="NCBI Taxonomy" id="1912961"/>
    <lineage>
        <taxon>Bacteria</taxon>
        <taxon>Bacillati</taxon>
        <taxon>Actinomycetota</taxon>
        <taxon>Actinomycetes</taxon>
        <taxon>Pseudonocardiales</taxon>
        <taxon>Pseudonocardiaceae</taxon>
    </lineage>
</organism>
<proteinExistence type="predicted"/>
<protein>
    <recommendedName>
        <fullName evidence="3">PqqD family protein</fullName>
    </recommendedName>
</protein>
<dbReference type="InterPro" id="IPR008792">
    <property type="entry name" value="PQQD"/>
</dbReference>
<reference evidence="1 2" key="1">
    <citation type="submission" date="2016-12" db="EMBL/GenBank/DDBJ databases">
        <title>The draft genome sequence of Actinophytocola sp. 11-183.</title>
        <authorList>
            <person name="Wang W."/>
            <person name="Yuan L."/>
        </authorList>
    </citation>
    <scope>NUCLEOTIDE SEQUENCE [LARGE SCALE GENOMIC DNA]</scope>
    <source>
        <strain evidence="1 2">11-183</strain>
    </source>
</reference>
<dbReference type="Proteomes" id="UP000185596">
    <property type="component" value="Unassembled WGS sequence"/>
</dbReference>
<accession>A0A1Q8CMY4</accession>
<comment type="caution">
    <text evidence="1">The sequence shown here is derived from an EMBL/GenBank/DDBJ whole genome shotgun (WGS) entry which is preliminary data.</text>
</comment>
<evidence type="ECO:0000313" key="2">
    <source>
        <dbReference type="Proteomes" id="UP000185596"/>
    </source>
</evidence>